<reference evidence="6" key="1">
    <citation type="journal article" date="2019" name="Int. J. Syst. Evol. Microbiol.">
        <title>The Global Catalogue of Microorganisms (GCM) 10K type strain sequencing project: providing services to taxonomists for standard genome sequencing and annotation.</title>
        <authorList>
            <consortium name="The Broad Institute Genomics Platform"/>
            <consortium name="The Broad Institute Genome Sequencing Center for Infectious Disease"/>
            <person name="Wu L."/>
            <person name="Ma J."/>
        </authorList>
    </citation>
    <scope>NUCLEOTIDE SEQUENCE [LARGE SCALE GENOMIC DNA]</scope>
    <source>
        <strain evidence="6">KCTC 42182</strain>
    </source>
</reference>
<keyword evidence="3" id="KW-0233">DNA recombination</keyword>
<dbReference type="PANTHER" id="PTHR30629">
    <property type="entry name" value="PROPHAGE INTEGRASE"/>
    <property type="match status" value="1"/>
</dbReference>
<evidence type="ECO:0000259" key="4">
    <source>
        <dbReference type="PROSITE" id="PS51898"/>
    </source>
</evidence>
<dbReference type="Proteomes" id="UP001595711">
    <property type="component" value="Unassembled WGS sequence"/>
</dbReference>
<gene>
    <name evidence="5" type="ORF">ACFOOQ_04080</name>
</gene>
<dbReference type="InterPro" id="IPR011010">
    <property type="entry name" value="DNA_brk_join_enz"/>
</dbReference>
<evidence type="ECO:0000313" key="6">
    <source>
        <dbReference type="Proteomes" id="UP001595711"/>
    </source>
</evidence>
<accession>A0ABV7VB81</accession>
<dbReference type="PANTHER" id="PTHR30629:SF2">
    <property type="entry name" value="PROPHAGE INTEGRASE INTS-RELATED"/>
    <property type="match status" value="1"/>
</dbReference>
<feature type="domain" description="Tyr recombinase" evidence="4">
    <location>
        <begin position="160"/>
        <end position="361"/>
    </location>
</feature>
<dbReference type="EMBL" id="JBHRYJ010000001">
    <property type="protein sequence ID" value="MFC3674709.1"/>
    <property type="molecule type" value="Genomic_DNA"/>
</dbReference>
<keyword evidence="2" id="KW-0229">DNA integration</keyword>
<evidence type="ECO:0000313" key="5">
    <source>
        <dbReference type="EMBL" id="MFC3674709.1"/>
    </source>
</evidence>
<evidence type="ECO:0000256" key="3">
    <source>
        <dbReference type="ARBA" id="ARBA00023172"/>
    </source>
</evidence>
<name>A0ABV7VB81_9PROT</name>
<dbReference type="InterPro" id="IPR013762">
    <property type="entry name" value="Integrase-like_cat_sf"/>
</dbReference>
<evidence type="ECO:0000256" key="1">
    <source>
        <dbReference type="ARBA" id="ARBA00008857"/>
    </source>
</evidence>
<dbReference type="PROSITE" id="PS51898">
    <property type="entry name" value="TYR_RECOMBINASE"/>
    <property type="match status" value="1"/>
</dbReference>
<dbReference type="Gene3D" id="1.10.443.10">
    <property type="entry name" value="Intergrase catalytic core"/>
    <property type="match status" value="1"/>
</dbReference>
<comment type="similarity">
    <text evidence="1">Belongs to the 'phage' integrase family.</text>
</comment>
<comment type="caution">
    <text evidence="5">The sequence shown here is derived from an EMBL/GenBank/DDBJ whole genome shotgun (WGS) entry which is preliminary data.</text>
</comment>
<dbReference type="SUPFAM" id="SSF56349">
    <property type="entry name" value="DNA breaking-rejoining enzymes"/>
    <property type="match status" value="1"/>
</dbReference>
<sequence length="373" mass="41749">MHPVKGVNKVRAKGRVYYYHRATGTRLQQMPGTAEFIREIAALDSAGVAQARSLPGSLGAMIAAYRGSPEFLGLADLTKRDYNKVFDYLAGIADMPATEVDSPFVVALRDRVFRLRKRRFANYVVAVLRLLFKWGKPRGWPKVNPAADVPMIRRPRDAKKVNRAWSTDEKETVLREAERRIPHLLPGIALGVFTGISEGDMVRLIWPAYDGTAIRFTRRKTGVPVAVKALPALKAILNAERARQESHEAELARKAGDQVGNVVALRKAEDDTVLRGKRGKPYTEDGFRSDFFKFIRALESEGLVADGLTFHGLRHTLGKEMREARVSREGRKAVLGHETDAMSDHYSDEADRSIEAFDAMDLLAKAQRAKKRK</sequence>
<dbReference type="RefSeq" id="WP_379722090.1">
    <property type="nucleotide sequence ID" value="NZ_JBHRYJ010000001.1"/>
</dbReference>
<dbReference type="Pfam" id="PF00589">
    <property type="entry name" value="Phage_integrase"/>
    <property type="match status" value="1"/>
</dbReference>
<keyword evidence="6" id="KW-1185">Reference proteome</keyword>
<dbReference type="InterPro" id="IPR002104">
    <property type="entry name" value="Integrase_catalytic"/>
</dbReference>
<organism evidence="5 6">
    <name type="scientific">Ferrovibrio xuzhouensis</name>
    <dbReference type="NCBI Taxonomy" id="1576914"/>
    <lineage>
        <taxon>Bacteria</taxon>
        <taxon>Pseudomonadati</taxon>
        <taxon>Pseudomonadota</taxon>
        <taxon>Alphaproteobacteria</taxon>
        <taxon>Rhodospirillales</taxon>
        <taxon>Rhodospirillaceae</taxon>
        <taxon>Ferrovibrio</taxon>
    </lineage>
</organism>
<evidence type="ECO:0000256" key="2">
    <source>
        <dbReference type="ARBA" id="ARBA00022908"/>
    </source>
</evidence>
<protein>
    <submittedName>
        <fullName evidence="5">Tyrosine-type recombinase/integrase</fullName>
    </submittedName>
</protein>
<proteinExistence type="inferred from homology"/>
<dbReference type="InterPro" id="IPR050808">
    <property type="entry name" value="Phage_Integrase"/>
</dbReference>